<sequence>MAELIVLLQPVMNKNAAKIPTVPRQHTLVGKGSAFLGYHALPMSVVPKSRNHPPRQDAKWWKQR</sequence>
<protein>
    <submittedName>
        <fullName evidence="1">Uncharacterized protein</fullName>
    </submittedName>
</protein>
<evidence type="ECO:0000313" key="2">
    <source>
        <dbReference type="Proteomes" id="UP000053660"/>
    </source>
</evidence>
<gene>
    <name evidence="1" type="ORF">OESDEN_22335</name>
</gene>
<keyword evidence="2" id="KW-1185">Reference proteome</keyword>
<evidence type="ECO:0000313" key="1">
    <source>
        <dbReference type="EMBL" id="KHJ78045.1"/>
    </source>
</evidence>
<dbReference type="Proteomes" id="UP000053660">
    <property type="component" value="Unassembled WGS sequence"/>
</dbReference>
<proteinExistence type="predicted"/>
<dbReference type="AlphaFoldDB" id="A0A0B1S491"/>
<reference evidence="1 2" key="1">
    <citation type="submission" date="2014-03" db="EMBL/GenBank/DDBJ databases">
        <title>Draft genome of the hookworm Oesophagostomum dentatum.</title>
        <authorList>
            <person name="Mitreva M."/>
        </authorList>
    </citation>
    <scope>NUCLEOTIDE SEQUENCE [LARGE SCALE GENOMIC DNA]</scope>
    <source>
        <strain evidence="1 2">OD-Hann</strain>
    </source>
</reference>
<dbReference type="EMBL" id="KN610163">
    <property type="protein sequence ID" value="KHJ78045.1"/>
    <property type="molecule type" value="Genomic_DNA"/>
</dbReference>
<accession>A0A0B1S491</accession>
<name>A0A0B1S491_OESDE</name>
<organism evidence="1 2">
    <name type="scientific">Oesophagostomum dentatum</name>
    <name type="common">Nodular worm</name>
    <dbReference type="NCBI Taxonomy" id="61180"/>
    <lineage>
        <taxon>Eukaryota</taxon>
        <taxon>Metazoa</taxon>
        <taxon>Ecdysozoa</taxon>
        <taxon>Nematoda</taxon>
        <taxon>Chromadorea</taxon>
        <taxon>Rhabditida</taxon>
        <taxon>Rhabditina</taxon>
        <taxon>Rhabditomorpha</taxon>
        <taxon>Strongyloidea</taxon>
        <taxon>Strongylidae</taxon>
        <taxon>Oesophagostomum</taxon>
    </lineage>
</organism>